<dbReference type="AlphaFoldDB" id="A0A8S3T7R3"/>
<dbReference type="EMBL" id="CAJPWZ010001837">
    <property type="protein sequence ID" value="CAG2225111.1"/>
    <property type="molecule type" value="Genomic_DNA"/>
</dbReference>
<dbReference type="SMART" id="SM00110">
    <property type="entry name" value="C1Q"/>
    <property type="match status" value="1"/>
</dbReference>
<keyword evidence="7" id="KW-1185">Reference proteome</keyword>
<reference evidence="6" key="1">
    <citation type="submission" date="2021-03" db="EMBL/GenBank/DDBJ databases">
        <authorList>
            <person name="Bekaert M."/>
        </authorList>
    </citation>
    <scope>NUCLEOTIDE SEQUENCE</scope>
</reference>
<dbReference type="PROSITE" id="PS50871">
    <property type="entry name" value="C1Q"/>
    <property type="match status" value="2"/>
</dbReference>
<organism evidence="6 7">
    <name type="scientific">Mytilus edulis</name>
    <name type="common">Blue mussel</name>
    <dbReference type="NCBI Taxonomy" id="6550"/>
    <lineage>
        <taxon>Eukaryota</taxon>
        <taxon>Metazoa</taxon>
        <taxon>Spiralia</taxon>
        <taxon>Lophotrochozoa</taxon>
        <taxon>Mollusca</taxon>
        <taxon>Bivalvia</taxon>
        <taxon>Autobranchia</taxon>
        <taxon>Pteriomorphia</taxon>
        <taxon>Mytilida</taxon>
        <taxon>Mytiloidea</taxon>
        <taxon>Mytilidae</taxon>
        <taxon>Mytilinae</taxon>
        <taxon>Mytilus</taxon>
    </lineage>
</organism>
<evidence type="ECO:0000256" key="1">
    <source>
        <dbReference type="ARBA" id="ARBA00004613"/>
    </source>
</evidence>
<feature type="coiled-coil region" evidence="4">
    <location>
        <begin position="234"/>
        <end position="268"/>
    </location>
</feature>
<evidence type="ECO:0000259" key="5">
    <source>
        <dbReference type="PROSITE" id="PS50871"/>
    </source>
</evidence>
<dbReference type="Gene3D" id="2.60.120.40">
    <property type="match status" value="2"/>
</dbReference>
<accession>A0A8S3T7R3</accession>
<comment type="caution">
    <text evidence="6">The sequence shown here is derived from an EMBL/GenBank/DDBJ whole genome shotgun (WGS) entry which is preliminary data.</text>
</comment>
<keyword evidence="4" id="KW-0175">Coiled coil</keyword>
<dbReference type="InterPro" id="IPR001073">
    <property type="entry name" value="C1q_dom"/>
</dbReference>
<dbReference type="InterPro" id="IPR050822">
    <property type="entry name" value="Cerebellin_Synaptic_Org"/>
</dbReference>
<evidence type="ECO:0000256" key="2">
    <source>
        <dbReference type="ARBA" id="ARBA00022525"/>
    </source>
</evidence>
<dbReference type="GO" id="GO:0005576">
    <property type="term" value="C:extracellular region"/>
    <property type="evidence" value="ECO:0007669"/>
    <property type="project" value="UniProtKB-SubCell"/>
</dbReference>
<feature type="domain" description="C1q" evidence="5">
    <location>
        <begin position="279"/>
        <end position="342"/>
    </location>
</feature>
<gene>
    <name evidence="6" type="ORF">MEDL_38288</name>
</gene>
<proteinExistence type="predicted"/>
<evidence type="ECO:0000256" key="4">
    <source>
        <dbReference type="SAM" id="Coils"/>
    </source>
</evidence>
<name>A0A8S3T7R3_MYTED</name>
<comment type="subcellular location">
    <subcellularLocation>
        <location evidence="1">Secreted</location>
    </subcellularLocation>
</comment>
<keyword evidence="2" id="KW-0964">Secreted</keyword>
<dbReference type="InterPro" id="IPR008983">
    <property type="entry name" value="Tumour_necrosis_fac-like_dom"/>
</dbReference>
<keyword evidence="3" id="KW-0732">Signal</keyword>
<dbReference type="PANTHER" id="PTHR22923:SF116">
    <property type="entry name" value="C1Q DOMAIN-CONTAINING PROTEIN"/>
    <property type="match status" value="1"/>
</dbReference>
<dbReference type="PANTHER" id="PTHR22923">
    <property type="entry name" value="CEREBELLIN-RELATED"/>
    <property type="match status" value="1"/>
</dbReference>
<dbReference type="Proteomes" id="UP000683360">
    <property type="component" value="Unassembled WGS sequence"/>
</dbReference>
<feature type="coiled-coil region" evidence="4">
    <location>
        <begin position="5"/>
        <end position="39"/>
    </location>
</feature>
<dbReference type="Pfam" id="PF00386">
    <property type="entry name" value="C1q"/>
    <property type="match status" value="2"/>
</dbReference>
<protein>
    <submittedName>
        <fullName evidence="6">C1QL</fullName>
    </submittedName>
</protein>
<dbReference type="SUPFAM" id="SSF49842">
    <property type="entry name" value="TNF-like"/>
    <property type="match status" value="2"/>
</dbReference>
<sequence>MERLLRDQNKRIQKLEHTVASQKMEINELNSELANVKMQNSDKIELKGFREQLNRKVDPKVDNNLVHLVKNKRLLEGIQPSPVPIHTTAFYAYMNQTLTTLDQNRILIFDTVKTNINGGYSPYTGIFRVPVDGVYGFTFSVREDSTSYGSYEIIKNAEAVGSAIGIVEGINIQEQVIGTVIISASQGDDIFVRTHSSIQHHGAILSNTHGRSMFAGCCSNASYEELETRINRKFLNMERILQHQNERIKNLEHTVASQTVEIKELNDKRLLEGIHPSPVPVPITAFYAYISQSLTTQETKHILIFDTVKTNINGGYSSNTGIFIVPVDGVCMVLRLVLGRFQ</sequence>
<feature type="domain" description="C1q" evidence="5">
    <location>
        <begin position="83"/>
        <end position="225"/>
    </location>
</feature>
<dbReference type="OrthoDB" id="6343173at2759"/>
<evidence type="ECO:0000256" key="3">
    <source>
        <dbReference type="ARBA" id="ARBA00022729"/>
    </source>
</evidence>
<dbReference type="PRINTS" id="PR00007">
    <property type="entry name" value="COMPLEMNTC1Q"/>
</dbReference>
<evidence type="ECO:0000313" key="6">
    <source>
        <dbReference type="EMBL" id="CAG2225111.1"/>
    </source>
</evidence>
<evidence type="ECO:0000313" key="7">
    <source>
        <dbReference type="Proteomes" id="UP000683360"/>
    </source>
</evidence>